<dbReference type="EMBL" id="KV417675">
    <property type="protein sequence ID" value="KZP10706.1"/>
    <property type="molecule type" value="Genomic_DNA"/>
</dbReference>
<organism evidence="1 2">
    <name type="scientific">Athelia psychrophila</name>
    <dbReference type="NCBI Taxonomy" id="1759441"/>
    <lineage>
        <taxon>Eukaryota</taxon>
        <taxon>Fungi</taxon>
        <taxon>Dikarya</taxon>
        <taxon>Basidiomycota</taxon>
        <taxon>Agaricomycotina</taxon>
        <taxon>Agaricomycetes</taxon>
        <taxon>Agaricomycetidae</taxon>
        <taxon>Atheliales</taxon>
        <taxon>Atheliaceae</taxon>
        <taxon>Athelia</taxon>
    </lineage>
</organism>
<evidence type="ECO:0000313" key="2">
    <source>
        <dbReference type="Proteomes" id="UP000076532"/>
    </source>
</evidence>
<dbReference type="Proteomes" id="UP000076532">
    <property type="component" value="Unassembled WGS sequence"/>
</dbReference>
<sequence>MPCYPDQRSRGPQLVAGRPYRAAEKNARLSSCDASVVAPSPYLRSSVDNILSYGSQALIADTEDCDSDTYSMSSTRELVHYLVGYSSYSPAETIHDFDDSEDSDSDTDVDYDSDAEAQYISIPPESPWWKAPSETSASSGSISFDTLVEDDEDMPSNHSLEEVLQKQQYLVGLFHDELRRMVPDGAYDGSWLAEVDAKLLVAPVEAFEEACRDSMTVSSGSSPVEYEHKALPDVPIDFDDGDEDGDNALSDGEWEYPCYAHRTNILKAHPNLDPRFVAHMTGQ</sequence>
<dbReference type="AlphaFoldDB" id="A0A165ZL89"/>
<gene>
    <name evidence="1" type="ORF">FIBSPDRAFT_1051197</name>
</gene>
<evidence type="ECO:0000313" key="1">
    <source>
        <dbReference type="EMBL" id="KZP10706.1"/>
    </source>
</evidence>
<protein>
    <submittedName>
        <fullName evidence="1">Uncharacterized protein</fullName>
    </submittedName>
</protein>
<proteinExistence type="predicted"/>
<keyword evidence="2" id="KW-1185">Reference proteome</keyword>
<reference evidence="1 2" key="1">
    <citation type="journal article" date="2016" name="Mol. Biol. Evol.">
        <title>Comparative Genomics of Early-Diverging Mushroom-Forming Fungi Provides Insights into the Origins of Lignocellulose Decay Capabilities.</title>
        <authorList>
            <person name="Nagy L.G."/>
            <person name="Riley R."/>
            <person name="Tritt A."/>
            <person name="Adam C."/>
            <person name="Daum C."/>
            <person name="Floudas D."/>
            <person name="Sun H."/>
            <person name="Yadav J.S."/>
            <person name="Pangilinan J."/>
            <person name="Larsson K.H."/>
            <person name="Matsuura K."/>
            <person name="Barry K."/>
            <person name="Labutti K."/>
            <person name="Kuo R."/>
            <person name="Ohm R.A."/>
            <person name="Bhattacharya S.S."/>
            <person name="Shirouzu T."/>
            <person name="Yoshinaga Y."/>
            <person name="Martin F.M."/>
            <person name="Grigoriev I.V."/>
            <person name="Hibbett D.S."/>
        </authorList>
    </citation>
    <scope>NUCLEOTIDE SEQUENCE [LARGE SCALE GENOMIC DNA]</scope>
    <source>
        <strain evidence="1 2">CBS 109695</strain>
    </source>
</reference>
<accession>A0A165ZL89</accession>
<dbReference type="OrthoDB" id="2660897at2759"/>
<name>A0A165ZL89_9AGAM</name>